<comment type="similarity">
    <text evidence="1">Belongs to the RLP family.</text>
</comment>
<dbReference type="Proteomes" id="UP000006038">
    <property type="component" value="Chromosome 4"/>
</dbReference>
<dbReference type="InterPro" id="IPR051502">
    <property type="entry name" value="RLP_Defense_Trigger"/>
</dbReference>
<dbReference type="Gramene" id="OB04G14580.1">
    <property type="protein sequence ID" value="OB04G14580.1"/>
    <property type="gene ID" value="OB04G14580"/>
</dbReference>
<dbReference type="PANTHER" id="PTHR48062">
    <property type="entry name" value="RECEPTOR-LIKE PROTEIN 14"/>
    <property type="match status" value="1"/>
</dbReference>
<dbReference type="FunFam" id="3.80.10.10:FF:000383">
    <property type="entry name" value="Leucine-rich repeat receptor protein kinase EMS1"/>
    <property type="match status" value="1"/>
</dbReference>
<protein>
    <recommendedName>
        <fullName evidence="6">Leucine-rich repeat-containing N-terminal plant-type domain-containing protein</fullName>
    </recommendedName>
</protein>
<dbReference type="OMA" id="HNIFVLM"/>
<dbReference type="InterPro" id="IPR032675">
    <property type="entry name" value="LRR_dom_sf"/>
</dbReference>
<evidence type="ECO:0000256" key="1">
    <source>
        <dbReference type="ARBA" id="ARBA00009592"/>
    </source>
</evidence>
<dbReference type="Gene3D" id="3.80.10.10">
    <property type="entry name" value="Ribonuclease Inhibitor"/>
    <property type="match status" value="1"/>
</dbReference>
<evidence type="ECO:0000256" key="3">
    <source>
        <dbReference type="ARBA" id="ARBA00022737"/>
    </source>
</evidence>
<evidence type="ECO:0000313" key="4">
    <source>
        <dbReference type="EnsemblPlants" id="OB04G14580.1"/>
    </source>
</evidence>
<dbReference type="InterPro" id="IPR001611">
    <property type="entry name" value="Leu-rich_rpt"/>
</dbReference>
<name>J3LWD3_ORYBR</name>
<evidence type="ECO:0000313" key="5">
    <source>
        <dbReference type="Proteomes" id="UP000006038"/>
    </source>
</evidence>
<dbReference type="SUPFAM" id="SSF52058">
    <property type="entry name" value="L domain-like"/>
    <property type="match status" value="1"/>
</dbReference>
<reference evidence="4" key="1">
    <citation type="journal article" date="2013" name="Nat. Commun.">
        <title>Whole-genome sequencing of Oryza brachyantha reveals mechanisms underlying Oryza genome evolution.</title>
        <authorList>
            <person name="Chen J."/>
            <person name="Huang Q."/>
            <person name="Gao D."/>
            <person name="Wang J."/>
            <person name="Lang Y."/>
            <person name="Liu T."/>
            <person name="Li B."/>
            <person name="Bai Z."/>
            <person name="Luis Goicoechea J."/>
            <person name="Liang C."/>
            <person name="Chen C."/>
            <person name="Zhang W."/>
            <person name="Sun S."/>
            <person name="Liao Y."/>
            <person name="Zhang X."/>
            <person name="Yang L."/>
            <person name="Song C."/>
            <person name="Wang M."/>
            <person name="Shi J."/>
            <person name="Liu G."/>
            <person name="Liu J."/>
            <person name="Zhou H."/>
            <person name="Zhou W."/>
            <person name="Yu Q."/>
            <person name="An N."/>
            <person name="Chen Y."/>
            <person name="Cai Q."/>
            <person name="Wang B."/>
            <person name="Liu B."/>
            <person name="Min J."/>
            <person name="Huang Y."/>
            <person name="Wu H."/>
            <person name="Li Z."/>
            <person name="Zhang Y."/>
            <person name="Yin Y."/>
            <person name="Song W."/>
            <person name="Jiang J."/>
            <person name="Jackson S.A."/>
            <person name="Wing R.A."/>
            <person name="Wang J."/>
            <person name="Chen M."/>
        </authorList>
    </citation>
    <scope>NUCLEOTIDE SEQUENCE [LARGE SCALE GENOMIC DNA]</scope>
    <source>
        <strain evidence="4">cv. IRGC 101232</strain>
    </source>
</reference>
<proteinExistence type="inferred from homology"/>
<evidence type="ECO:0008006" key="6">
    <source>
        <dbReference type="Google" id="ProtNLM"/>
    </source>
</evidence>
<keyword evidence="5" id="KW-1185">Reference proteome</keyword>
<organism evidence="4">
    <name type="scientific">Oryza brachyantha</name>
    <name type="common">malo sina</name>
    <dbReference type="NCBI Taxonomy" id="4533"/>
    <lineage>
        <taxon>Eukaryota</taxon>
        <taxon>Viridiplantae</taxon>
        <taxon>Streptophyta</taxon>
        <taxon>Embryophyta</taxon>
        <taxon>Tracheophyta</taxon>
        <taxon>Spermatophyta</taxon>
        <taxon>Magnoliopsida</taxon>
        <taxon>Liliopsida</taxon>
        <taxon>Poales</taxon>
        <taxon>Poaceae</taxon>
        <taxon>BOP clade</taxon>
        <taxon>Oryzoideae</taxon>
        <taxon>Oryzeae</taxon>
        <taxon>Oryzinae</taxon>
        <taxon>Oryza</taxon>
    </lineage>
</organism>
<reference evidence="4" key="2">
    <citation type="submission" date="2013-04" db="UniProtKB">
        <authorList>
            <consortium name="EnsemblPlants"/>
        </authorList>
    </citation>
    <scope>IDENTIFICATION</scope>
</reference>
<dbReference type="EnsemblPlants" id="OB04G14580.1">
    <property type="protein sequence ID" value="OB04G14580.1"/>
    <property type="gene ID" value="OB04G14580"/>
</dbReference>
<dbReference type="HOGENOM" id="CLU_1430062_0_0_1"/>
<accession>J3LWD3</accession>
<dbReference type="PRINTS" id="PR00019">
    <property type="entry name" value="LEURICHRPT"/>
</dbReference>
<sequence length="190" mass="20844">MSGNSLSGSANALFNSSYIEALDLSYNQFTGALSFFGGQFKYSSSYLYDSHYDMKGFTFTTKGNTYTYGHNIFVLMSGIDLSANMLSGEVPEELGNPSHIKSLNLSYNFLTGKIPATFAKMSEVESLDLSHNRLIGPIPWQLTRLSSLEVFSVAYNNLSGCCETKGVLNRVVMKKLADSSECVGLTRVRS</sequence>
<evidence type="ECO:0000256" key="2">
    <source>
        <dbReference type="ARBA" id="ARBA00022614"/>
    </source>
</evidence>
<dbReference type="STRING" id="4533.J3LWD3"/>
<keyword evidence="2" id="KW-0433">Leucine-rich repeat</keyword>
<dbReference type="Pfam" id="PF13516">
    <property type="entry name" value="LRR_6"/>
    <property type="match status" value="1"/>
</dbReference>
<dbReference type="eggNOG" id="KOG0619">
    <property type="taxonomic scope" value="Eukaryota"/>
</dbReference>
<dbReference type="AlphaFoldDB" id="J3LWD3"/>
<dbReference type="Pfam" id="PF13855">
    <property type="entry name" value="LRR_8"/>
    <property type="match status" value="1"/>
</dbReference>
<keyword evidence="3" id="KW-0677">Repeat</keyword>
<dbReference type="PANTHER" id="PTHR48062:SF56">
    <property type="entry name" value="OS04G0647900 PROTEIN"/>
    <property type="match status" value="1"/>
</dbReference>